<reference evidence="2 3" key="1">
    <citation type="journal article" date="2016" name="Nat. Commun.">
        <title>Thousands of microbial genomes shed light on interconnected biogeochemical processes in an aquifer system.</title>
        <authorList>
            <person name="Anantharaman K."/>
            <person name="Brown C.T."/>
            <person name="Hug L.A."/>
            <person name="Sharon I."/>
            <person name="Castelle C.J."/>
            <person name="Probst A.J."/>
            <person name="Thomas B.C."/>
            <person name="Singh A."/>
            <person name="Wilkins M.J."/>
            <person name="Karaoz U."/>
            <person name="Brodie E.L."/>
            <person name="Williams K.H."/>
            <person name="Hubbard S.S."/>
            <person name="Banfield J.F."/>
        </authorList>
    </citation>
    <scope>NUCLEOTIDE SEQUENCE [LARGE SCALE GENOMIC DNA]</scope>
</reference>
<dbReference type="SUPFAM" id="SSF54523">
    <property type="entry name" value="Pili subunits"/>
    <property type="match status" value="1"/>
</dbReference>
<dbReference type="EMBL" id="MEUG01000001">
    <property type="protein sequence ID" value="OGC28192.1"/>
    <property type="molecule type" value="Genomic_DNA"/>
</dbReference>
<dbReference type="InterPro" id="IPR045584">
    <property type="entry name" value="Pilin-like"/>
</dbReference>
<evidence type="ECO:0000256" key="1">
    <source>
        <dbReference type="SAM" id="Phobius"/>
    </source>
</evidence>
<sequence>MKSQRPARRIRSGFTTIELIIVMVVMVIVATYTFISITPYRGVKLDSAAKKVAFDLSYARNMAQVMTEWYGVTFEAAPNNSYTIYKTDGTTDSIIADPSGGPFSVNLAQVFNGVEISVINITGGKKVEFNPLGAPYINKGGAAVSSEATITLSFQGRTKNIYITPNTGRIHD</sequence>
<dbReference type="AlphaFoldDB" id="A0A1F4T5Z9"/>
<keyword evidence="1" id="KW-1133">Transmembrane helix</keyword>
<dbReference type="NCBIfam" id="TIGR02532">
    <property type="entry name" value="IV_pilin_GFxxxE"/>
    <property type="match status" value="1"/>
</dbReference>
<gene>
    <name evidence="2" type="ORF">A3K49_04315</name>
</gene>
<feature type="transmembrane region" description="Helical" evidence="1">
    <location>
        <begin position="12"/>
        <end position="35"/>
    </location>
</feature>
<proteinExistence type="predicted"/>
<keyword evidence="1" id="KW-0812">Transmembrane</keyword>
<protein>
    <recommendedName>
        <fullName evidence="4">General secretion pathway GspH domain-containing protein</fullName>
    </recommendedName>
</protein>
<keyword evidence="1" id="KW-0472">Membrane</keyword>
<evidence type="ECO:0000313" key="3">
    <source>
        <dbReference type="Proteomes" id="UP000178602"/>
    </source>
</evidence>
<organism evidence="2 3">
    <name type="scientific">candidate division WOR-1 bacterium RIFOXYC12_FULL_54_18</name>
    <dbReference type="NCBI Taxonomy" id="1802584"/>
    <lineage>
        <taxon>Bacteria</taxon>
        <taxon>Bacillati</taxon>
        <taxon>Saganbacteria</taxon>
    </lineage>
</organism>
<evidence type="ECO:0000313" key="2">
    <source>
        <dbReference type="EMBL" id="OGC28192.1"/>
    </source>
</evidence>
<name>A0A1F4T5Z9_UNCSA</name>
<comment type="caution">
    <text evidence="2">The sequence shown here is derived from an EMBL/GenBank/DDBJ whole genome shotgun (WGS) entry which is preliminary data.</text>
</comment>
<dbReference type="Proteomes" id="UP000178602">
    <property type="component" value="Unassembled WGS sequence"/>
</dbReference>
<accession>A0A1F4T5Z9</accession>
<evidence type="ECO:0008006" key="4">
    <source>
        <dbReference type="Google" id="ProtNLM"/>
    </source>
</evidence>
<dbReference type="InterPro" id="IPR012902">
    <property type="entry name" value="N_methyl_site"/>
</dbReference>